<dbReference type="Proteomes" id="UP000286482">
    <property type="component" value="Unassembled WGS sequence"/>
</dbReference>
<evidence type="ECO:0008006" key="3">
    <source>
        <dbReference type="Google" id="ProtNLM"/>
    </source>
</evidence>
<dbReference type="AlphaFoldDB" id="A0A420E6C6"/>
<keyword evidence="2" id="KW-1185">Reference proteome</keyword>
<evidence type="ECO:0000313" key="1">
    <source>
        <dbReference type="EMBL" id="RKF13240.1"/>
    </source>
</evidence>
<dbReference type="RefSeq" id="WP_120356653.1">
    <property type="nucleotide sequence ID" value="NZ_RAQO01000012.1"/>
</dbReference>
<name>A0A420E6C6_9ALTE</name>
<dbReference type="EMBL" id="RAQO01000012">
    <property type="protein sequence ID" value="RKF13240.1"/>
    <property type="molecule type" value="Genomic_DNA"/>
</dbReference>
<evidence type="ECO:0000313" key="2">
    <source>
        <dbReference type="Proteomes" id="UP000286482"/>
    </source>
</evidence>
<reference evidence="1 2" key="1">
    <citation type="submission" date="2018-09" db="EMBL/GenBank/DDBJ databases">
        <authorList>
            <person name="Wang Z."/>
        </authorList>
    </citation>
    <scope>NUCLEOTIDE SEQUENCE [LARGE SCALE GENOMIC DNA]</scope>
    <source>
        <strain evidence="1 2">ALS 81</strain>
    </source>
</reference>
<gene>
    <name evidence="1" type="ORF">DBZ36_19470</name>
</gene>
<comment type="caution">
    <text evidence="1">The sequence shown here is derived from an EMBL/GenBank/DDBJ whole genome shotgun (WGS) entry which is preliminary data.</text>
</comment>
<dbReference type="OrthoDB" id="6388313at2"/>
<accession>A0A420E6C6</accession>
<proteinExistence type="predicted"/>
<organism evidence="1 2">
    <name type="scientific">Alginatibacterium sediminis</name>
    <dbReference type="NCBI Taxonomy" id="2164068"/>
    <lineage>
        <taxon>Bacteria</taxon>
        <taxon>Pseudomonadati</taxon>
        <taxon>Pseudomonadota</taxon>
        <taxon>Gammaproteobacteria</taxon>
        <taxon>Alteromonadales</taxon>
        <taxon>Alteromonadaceae</taxon>
        <taxon>Alginatibacterium</taxon>
    </lineage>
</organism>
<sequence length="59" mass="6672">MAAIIPINGKQFSRKMRQQGIPASILAMRCSCPIDKIYAAQKLDRVPRRYIEALQQLAV</sequence>
<protein>
    <recommendedName>
        <fullName evidence="3">XRE family transcriptional regulator</fullName>
    </recommendedName>
</protein>